<dbReference type="PANTHER" id="PTHR42755">
    <property type="entry name" value="3-DEOXY-MANNO-OCTULOSONATE CYTIDYLYLTRANSFERASE"/>
    <property type="match status" value="1"/>
</dbReference>
<dbReference type="Gene3D" id="3.40.50.2000">
    <property type="entry name" value="Glycogen Phosphorylase B"/>
    <property type="match status" value="1"/>
</dbReference>
<dbReference type="GO" id="GO:0009244">
    <property type="term" value="P:lipopolysaccharide core region biosynthetic process"/>
    <property type="evidence" value="ECO:0007669"/>
    <property type="project" value="UniProtKB-UniRule"/>
</dbReference>
<comment type="caution">
    <text evidence="11">The sequence shown here is derived from an EMBL/GenBank/DDBJ whole genome shotgun (WGS) entry which is preliminary data.</text>
</comment>
<dbReference type="EMBL" id="RGOB01000169">
    <property type="protein sequence ID" value="NCU53500.1"/>
    <property type="molecule type" value="Genomic_DNA"/>
</dbReference>
<dbReference type="Pfam" id="PF04413">
    <property type="entry name" value="Glycos_transf_N"/>
    <property type="match status" value="1"/>
</dbReference>
<dbReference type="GO" id="GO:0043842">
    <property type="term" value="F:Kdo transferase activity"/>
    <property type="evidence" value="ECO:0007669"/>
    <property type="project" value="UniProtKB-EC"/>
</dbReference>
<dbReference type="Gene3D" id="3.40.50.11720">
    <property type="entry name" value="3-Deoxy-D-manno-octulosonic-acid transferase, N-terminal domain"/>
    <property type="match status" value="1"/>
</dbReference>
<proteinExistence type="inferred from homology"/>
<gene>
    <name evidence="11" type="ORF">EBX74_04355</name>
</gene>
<evidence type="ECO:0000256" key="4">
    <source>
        <dbReference type="ARBA" id="ARBA00019077"/>
    </source>
</evidence>
<comment type="pathway">
    <text evidence="2 9">Bacterial outer membrane biogenesis; LPS core biosynthesis.</text>
</comment>
<comment type="similarity">
    <text evidence="9">Belongs to the glycosyltransferase group 1 family.</text>
</comment>
<keyword evidence="9" id="KW-1003">Cell membrane</keyword>
<keyword evidence="5 9" id="KW-0808">Transferase</keyword>
<comment type="function">
    <text evidence="1 9">Involved in lipopolysaccharide (LPS) biosynthesis. Catalyzes the transfer of 3-deoxy-D-manno-octulosonate (Kdo) residue(s) from CMP-Kdo to lipid IV(A), the tetraacyldisaccharide-1,4'-bisphosphate precursor of lipid A.</text>
</comment>
<name>A0A966HQU8_9PROT</name>
<feature type="active site" description="Proton acceptor" evidence="8">
    <location>
        <position position="60"/>
    </location>
</feature>
<evidence type="ECO:0000256" key="9">
    <source>
        <dbReference type="RuleBase" id="RU365103"/>
    </source>
</evidence>
<evidence type="ECO:0000256" key="5">
    <source>
        <dbReference type="ARBA" id="ARBA00022679"/>
    </source>
</evidence>
<evidence type="ECO:0000256" key="7">
    <source>
        <dbReference type="ARBA" id="ARBA00049183"/>
    </source>
</evidence>
<evidence type="ECO:0000256" key="1">
    <source>
        <dbReference type="ARBA" id="ARBA00003394"/>
    </source>
</evidence>
<evidence type="ECO:0000256" key="3">
    <source>
        <dbReference type="ARBA" id="ARBA00012621"/>
    </source>
</evidence>
<evidence type="ECO:0000256" key="2">
    <source>
        <dbReference type="ARBA" id="ARBA00004713"/>
    </source>
</evidence>
<evidence type="ECO:0000256" key="8">
    <source>
        <dbReference type="PIRSR" id="PIRSR639901-1"/>
    </source>
</evidence>
<dbReference type="InterPro" id="IPR039901">
    <property type="entry name" value="Kdotransferase"/>
</dbReference>
<dbReference type="InterPro" id="IPR038107">
    <property type="entry name" value="Glycos_transf_N_sf"/>
</dbReference>
<sequence length="367" mass="43090">MRVIYYFATSLLHYLLRPYLYFRIIKKKESPIRFKEKLGITNAQRHDGYLMWFHCASIGELKSIFPIIDHYVKKNQILLTTSTLSSSEIFYKKYSNNKNIIHQFAPIDSPQIVKKFFLKWKPSIIFFTDSELWPNQIFYAKNNNIPIILLNGRISKKSFSKWKLFRITMHEILKSFKLILCNDSQSSDYFQYFKTSNIETIGNLKFIISQNLHLKSEENTSLDKRIAFIALSTHNTEEELCIKSHISLKLKYPKLLTLIIPRHINRISKIEAITKKFNLKFLTQSSLSDIKDDTDIIIINSYGNTQKFLKLSKYVFIGGSLINHGGQNPLEVAYNNSFIFHGPHVHNFTEIYNFLNKENISFEVKSE</sequence>
<dbReference type="GO" id="GO:0005886">
    <property type="term" value="C:plasma membrane"/>
    <property type="evidence" value="ECO:0007669"/>
    <property type="project" value="UniProtKB-SubCell"/>
</dbReference>
<feature type="domain" description="3-deoxy-D-manno-octulosonic-acid transferase N-terminal" evidence="10">
    <location>
        <begin position="33"/>
        <end position="206"/>
    </location>
</feature>
<dbReference type="AlphaFoldDB" id="A0A966HQU8"/>
<evidence type="ECO:0000256" key="6">
    <source>
        <dbReference type="ARBA" id="ARBA00031445"/>
    </source>
</evidence>
<protein>
    <recommendedName>
        <fullName evidence="4 9">3-deoxy-D-manno-octulosonic acid transferase</fullName>
        <shortName evidence="9">Kdo transferase</shortName>
        <ecNumber evidence="3 9">2.4.99.12</ecNumber>
    </recommendedName>
    <alternativeName>
        <fullName evidence="6 9">Lipid IV(A) 3-deoxy-D-manno-octulosonic acid transferase</fullName>
    </alternativeName>
</protein>
<dbReference type="PANTHER" id="PTHR42755:SF1">
    <property type="entry name" value="3-DEOXY-D-MANNO-OCTULOSONIC ACID TRANSFERASE, MITOCHONDRIAL-RELATED"/>
    <property type="match status" value="1"/>
</dbReference>
<dbReference type="GO" id="GO:0009245">
    <property type="term" value="P:lipid A biosynthetic process"/>
    <property type="evidence" value="ECO:0007669"/>
    <property type="project" value="TreeGrafter"/>
</dbReference>
<evidence type="ECO:0000313" key="12">
    <source>
        <dbReference type="Proteomes" id="UP000747791"/>
    </source>
</evidence>
<dbReference type="EC" id="2.4.99.12" evidence="3 9"/>
<feature type="non-terminal residue" evidence="11">
    <location>
        <position position="367"/>
    </location>
</feature>
<keyword evidence="9" id="KW-0472">Membrane</keyword>
<comment type="catalytic activity">
    <reaction evidence="7 9">
        <text>lipid IVA (E. coli) + CMP-3-deoxy-beta-D-manno-octulosonate = alpha-Kdo-(2-&gt;6)-lipid IVA (E. coli) + CMP + H(+)</text>
        <dbReference type="Rhea" id="RHEA:28066"/>
        <dbReference type="ChEBI" id="CHEBI:15378"/>
        <dbReference type="ChEBI" id="CHEBI:58603"/>
        <dbReference type="ChEBI" id="CHEBI:60364"/>
        <dbReference type="ChEBI" id="CHEBI:60377"/>
        <dbReference type="ChEBI" id="CHEBI:85987"/>
        <dbReference type="EC" id="2.4.99.12"/>
    </reaction>
</comment>
<comment type="subcellular location">
    <subcellularLocation>
        <location evidence="9">Cell membrane</location>
    </subcellularLocation>
</comment>
<accession>A0A966HQU8</accession>
<evidence type="ECO:0000259" key="10">
    <source>
        <dbReference type="Pfam" id="PF04413"/>
    </source>
</evidence>
<evidence type="ECO:0000313" key="11">
    <source>
        <dbReference type="EMBL" id="NCU53500.1"/>
    </source>
</evidence>
<reference evidence="11" key="1">
    <citation type="submission" date="2018-10" db="EMBL/GenBank/DDBJ databases">
        <title>Iterative Subtractive Binning of Freshwater Chronoseries Metagenomes Recovers Nearly Complete Genomes from over Four Hundred Novel Species.</title>
        <authorList>
            <person name="Rodriguez-R L.M."/>
            <person name="Tsementzi D."/>
            <person name="Luo C."/>
            <person name="Konstantinidis K.T."/>
        </authorList>
    </citation>
    <scope>NUCLEOTIDE SEQUENCE</scope>
    <source>
        <strain evidence="11">WB8_2A_004</strain>
    </source>
</reference>
<keyword evidence="9" id="KW-0448">Lipopolysaccharide biosynthesis</keyword>
<dbReference type="InterPro" id="IPR007507">
    <property type="entry name" value="Glycos_transf_N"/>
</dbReference>
<dbReference type="Proteomes" id="UP000747791">
    <property type="component" value="Unassembled WGS sequence"/>
</dbReference>
<organism evidence="11 12">
    <name type="scientific">Candidatus Fonsibacter lacus</name>
    <dbReference type="NCBI Taxonomy" id="2576439"/>
    <lineage>
        <taxon>Bacteria</taxon>
        <taxon>Pseudomonadati</taxon>
        <taxon>Pseudomonadota</taxon>
        <taxon>Alphaproteobacteria</taxon>
        <taxon>Candidatus Pelagibacterales</taxon>
        <taxon>Candidatus Pelagibacterales incertae sedis</taxon>
        <taxon>Candidatus Fonsibacter</taxon>
    </lineage>
</organism>